<dbReference type="Proteomes" id="UP000263642">
    <property type="component" value="Unassembled WGS sequence"/>
</dbReference>
<dbReference type="AlphaFoldDB" id="A0A3D3QYH5"/>
<organism evidence="1 2">
    <name type="scientific">Gimesia maris</name>
    <dbReference type="NCBI Taxonomy" id="122"/>
    <lineage>
        <taxon>Bacteria</taxon>
        <taxon>Pseudomonadati</taxon>
        <taxon>Planctomycetota</taxon>
        <taxon>Planctomycetia</taxon>
        <taxon>Planctomycetales</taxon>
        <taxon>Planctomycetaceae</taxon>
        <taxon>Gimesia</taxon>
    </lineage>
</organism>
<accession>A0A3D3QYH5</accession>
<gene>
    <name evidence="1" type="ORF">DIT97_00730</name>
</gene>
<proteinExistence type="predicted"/>
<comment type="caution">
    <text evidence="1">The sequence shown here is derived from an EMBL/GenBank/DDBJ whole genome shotgun (WGS) entry which is preliminary data.</text>
</comment>
<evidence type="ECO:0008006" key="3">
    <source>
        <dbReference type="Google" id="ProtNLM"/>
    </source>
</evidence>
<dbReference type="EMBL" id="DQAY01000008">
    <property type="protein sequence ID" value="HCO21654.1"/>
    <property type="molecule type" value="Genomic_DNA"/>
</dbReference>
<sequence>MVFWNWFKRKPLDFEEVFGPLSSNAAQQFYVIHFPDKNSYNSFGIKLPEPLLLDLEPLFDPVESFQFFGRPFKVGKRWILAYHMEYDTPTIIVNQDFQILLEGLGLDDSTEEYFVADHFLSFLDLLTIEADAEEV</sequence>
<protein>
    <recommendedName>
        <fullName evidence="3">SMI1/KNR4 family protein</fullName>
    </recommendedName>
</protein>
<name>A0A3D3QYH5_9PLAN</name>
<reference evidence="1 2" key="1">
    <citation type="journal article" date="2018" name="Nat. Biotechnol.">
        <title>A standardized bacterial taxonomy based on genome phylogeny substantially revises the tree of life.</title>
        <authorList>
            <person name="Parks D.H."/>
            <person name="Chuvochina M."/>
            <person name="Waite D.W."/>
            <person name="Rinke C."/>
            <person name="Skarshewski A."/>
            <person name="Chaumeil P.A."/>
            <person name="Hugenholtz P."/>
        </authorList>
    </citation>
    <scope>NUCLEOTIDE SEQUENCE [LARGE SCALE GENOMIC DNA]</scope>
    <source>
        <strain evidence="1">UBA9375</strain>
    </source>
</reference>
<evidence type="ECO:0000313" key="1">
    <source>
        <dbReference type="EMBL" id="HCO21654.1"/>
    </source>
</evidence>
<evidence type="ECO:0000313" key="2">
    <source>
        <dbReference type="Proteomes" id="UP000263642"/>
    </source>
</evidence>